<dbReference type="Pfam" id="PF21365">
    <property type="entry name" value="Glyco_hydro_31_3rd"/>
    <property type="match status" value="1"/>
</dbReference>
<proteinExistence type="inferred from homology"/>
<keyword evidence="2" id="KW-1015">Disulfide bond</keyword>
<feature type="chain" id="PRO_5035599766" description="P-type domain-containing protein" evidence="5">
    <location>
        <begin position="20"/>
        <end position="960"/>
    </location>
</feature>
<dbReference type="Gene3D" id="2.60.40.1180">
    <property type="entry name" value="Golgi alpha-mannosidase II"/>
    <property type="match status" value="1"/>
</dbReference>
<evidence type="ECO:0000259" key="6">
    <source>
        <dbReference type="PROSITE" id="PS51448"/>
    </source>
</evidence>
<feature type="domain" description="P-type" evidence="6">
    <location>
        <begin position="206"/>
        <end position="247"/>
    </location>
</feature>
<dbReference type="InterPro" id="IPR044913">
    <property type="entry name" value="P_trefoil_dom_sf"/>
</dbReference>
<dbReference type="SUPFAM" id="SSF51445">
    <property type="entry name" value="(Trans)glycosidases"/>
    <property type="match status" value="1"/>
</dbReference>
<dbReference type="SUPFAM" id="SSF51011">
    <property type="entry name" value="Glycosyl hydrolase domain"/>
    <property type="match status" value="1"/>
</dbReference>
<keyword evidence="4" id="KW-0326">Glycosidase</keyword>
<dbReference type="GO" id="GO:0006491">
    <property type="term" value="P:N-glycan processing"/>
    <property type="evidence" value="ECO:0007669"/>
    <property type="project" value="TreeGrafter"/>
</dbReference>
<dbReference type="PANTHER" id="PTHR22762:SF89">
    <property type="entry name" value="ALPHA-XYLOSIDASE"/>
    <property type="match status" value="1"/>
</dbReference>
<dbReference type="GO" id="GO:0090599">
    <property type="term" value="F:alpha-glucosidase activity"/>
    <property type="evidence" value="ECO:0007669"/>
    <property type="project" value="TreeGrafter"/>
</dbReference>
<reference evidence="7" key="1">
    <citation type="submission" date="2021-02" db="EMBL/GenBank/DDBJ databases">
        <authorList>
            <person name="Nowell W R."/>
        </authorList>
    </citation>
    <scope>NUCLEOTIDE SEQUENCE</scope>
</reference>
<dbReference type="CDD" id="cd00111">
    <property type="entry name" value="Trefoil"/>
    <property type="match status" value="1"/>
</dbReference>
<dbReference type="AlphaFoldDB" id="A0A814DXW1"/>
<protein>
    <recommendedName>
        <fullName evidence="6">P-type domain-containing protein</fullName>
    </recommendedName>
</protein>
<evidence type="ECO:0000256" key="1">
    <source>
        <dbReference type="ARBA" id="ARBA00007806"/>
    </source>
</evidence>
<evidence type="ECO:0000256" key="2">
    <source>
        <dbReference type="ARBA" id="ARBA00023157"/>
    </source>
</evidence>
<dbReference type="PANTHER" id="PTHR22762">
    <property type="entry name" value="ALPHA-GLUCOSIDASE"/>
    <property type="match status" value="1"/>
</dbReference>
<dbReference type="GO" id="GO:0005975">
    <property type="term" value="P:carbohydrate metabolic process"/>
    <property type="evidence" value="ECO:0007669"/>
    <property type="project" value="InterPro"/>
</dbReference>
<dbReference type="Gene3D" id="4.10.110.10">
    <property type="entry name" value="Spasmolytic Protein, domain 1"/>
    <property type="match status" value="1"/>
</dbReference>
<dbReference type="Pfam" id="PF00088">
    <property type="entry name" value="Trefoil"/>
    <property type="match status" value="1"/>
</dbReference>
<keyword evidence="5" id="KW-0732">Signal</keyword>
<dbReference type="InterPro" id="IPR000519">
    <property type="entry name" value="P_trefoil_dom"/>
</dbReference>
<dbReference type="EMBL" id="CAJOAY010001512">
    <property type="protein sequence ID" value="CAF3852777.1"/>
    <property type="molecule type" value="Genomic_DNA"/>
</dbReference>
<feature type="signal peptide" evidence="5">
    <location>
        <begin position="1"/>
        <end position="19"/>
    </location>
</feature>
<evidence type="ECO:0000256" key="3">
    <source>
        <dbReference type="PROSITE-ProRule" id="PRU00779"/>
    </source>
</evidence>
<dbReference type="PROSITE" id="PS51448">
    <property type="entry name" value="P_TREFOIL_2"/>
    <property type="match status" value="1"/>
</dbReference>
<keyword evidence="4" id="KW-0378">Hydrolase</keyword>
<dbReference type="Pfam" id="PF01055">
    <property type="entry name" value="Glyco_hydro_31_2nd"/>
    <property type="match status" value="1"/>
</dbReference>
<dbReference type="InterPro" id="IPR000322">
    <property type="entry name" value="Glyco_hydro_31_TIM"/>
</dbReference>
<evidence type="ECO:0000313" key="8">
    <source>
        <dbReference type="EMBL" id="CAF3852777.1"/>
    </source>
</evidence>
<dbReference type="InterPro" id="IPR017853">
    <property type="entry name" value="GH"/>
</dbReference>
<dbReference type="InterPro" id="IPR013780">
    <property type="entry name" value="Glyco_hydro_b"/>
</dbReference>
<dbReference type="SUPFAM" id="SSF57492">
    <property type="entry name" value="Trefoil"/>
    <property type="match status" value="1"/>
</dbReference>
<dbReference type="EMBL" id="CAJNON010000098">
    <property type="protein sequence ID" value="CAF0961587.1"/>
    <property type="molecule type" value="Genomic_DNA"/>
</dbReference>
<dbReference type="SMART" id="SM00018">
    <property type="entry name" value="PD"/>
    <property type="match status" value="1"/>
</dbReference>
<gene>
    <name evidence="8" type="ORF">OKA104_LOCUS21593</name>
    <name evidence="7" type="ORF">VCS650_LOCUS12630</name>
</gene>
<dbReference type="Gene3D" id="3.20.20.80">
    <property type="entry name" value="Glycosidases"/>
    <property type="match status" value="1"/>
</dbReference>
<sequence>MVVLFSILWVSVLLTATTGVSLLPDPSTIVYEGQARFTVLSTRLIRLEWSATKEFIDGKTWLVQSRDIQPTPPAFNVTRNDTHLKIETTYITLEYLRNAATTFSQRNIRVTIRVNIAKGETVIWNAIPNEEYDGNLLGTIRTLDGDADSKLALDCRNQPRNDLHCTYGVISRRGYALVDDTHQPQIDNDPKWPWIINKQYSPPASSLCQAVSVNERRTCGPSNKTNQHDCELRGCCFQSPSSCFYSSQAQQDLYLFGHGRAYSQALYEFTRLAGSIPLPPRYIFGVFFSRYWAYAEYEERQIVTEYIQHDVPLDVLVTDMDWHITFYKQASQGKKDQAGQDIGWSGFTFDEHLYPSHQKFLQWCKQLGLKNTLNVHPASGIQPWEEKYKEMAVAMGIDPSTSHYVPFNITDKHFTSAWTSIVLNALQDAGIDLWWLDWQQGEEGWMNDIPYTNPTFWLNHVFFTDPYFKNNRPALLHRWGGLGNHRYQVGFSGDVIPSWDTLSYQPHFTATAANVGYGFWSHDLGGHTREPDPELYTRWLQWGAFSPMFRTHCTKDANNDRRLWTYPWTYQNNLARFTRLRQALIPYLYTAARRTYDSGLSVVLPVYYYYPENDEAYSYSNQYFFGSNILVSPISQPVNQSTGLVENWPMWFPPDFQWVNFFTGDLPSSSSTKQSFTIDEMPVYAQIGSIIPLLPEPRSSRDRIGRAQQIPQTLLLYTLIGGSPKGRGHVYDDDGTTIAYKDSTNITTAVTRFDYTVSGNTLQFNIAAAIGSFPKFPSSRSYEIQLRGVFPATSVSINNTFLPFEPFNELINGQDGTTNGYTYDGSTLSIIIYIRQPVSTSQTLQIQVQLSDSISHPYLVQVPTSFVGLLARCQSAKARLDYEWGIKTVYMDDYPLLLDAAATGLRITHSPSTAKDELNKFFSERMTGACDEIANKISNLDSNVRTILLAQLQCNSFIYK</sequence>
<evidence type="ECO:0000256" key="5">
    <source>
        <dbReference type="SAM" id="SignalP"/>
    </source>
</evidence>
<evidence type="ECO:0000313" key="7">
    <source>
        <dbReference type="EMBL" id="CAF0961587.1"/>
    </source>
</evidence>
<dbReference type="CDD" id="cd06595">
    <property type="entry name" value="GH31_u1"/>
    <property type="match status" value="1"/>
</dbReference>
<accession>A0A814DXW1</accession>
<dbReference type="InterPro" id="IPR048395">
    <property type="entry name" value="Glyco_hydro_31_C"/>
</dbReference>
<dbReference type="InterPro" id="IPR033403">
    <property type="entry name" value="DUF5110"/>
</dbReference>
<name>A0A814DXW1_9BILA</name>
<evidence type="ECO:0000256" key="4">
    <source>
        <dbReference type="RuleBase" id="RU361185"/>
    </source>
</evidence>
<comment type="similarity">
    <text evidence="1 4">Belongs to the glycosyl hydrolase 31 family.</text>
</comment>
<dbReference type="OrthoDB" id="1334205at2759"/>
<evidence type="ECO:0000313" key="9">
    <source>
        <dbReference type="Proteomes" id="UP000663891"/>
    </source>
</evidence>
<dbReference type="Proteomes" id="UP000663881">
    <property type="component" value="Unassembled WGS sequence"/>
</dbReference>
<dbReference type="Pfam" id="PF17137">
    <property type="entry name" value="DUF5110"/>
    <property type="match status" value="1"/>
</dbReference>
<comment type="caution">
    <text evidence="7">The sequence shown here is derived from an EMBL/GenBank/DDBJ whole genome shotgun (WGS) entry which is preliminary data.</text>
</comment>
<comment type="caution">
    <text evidence="3">Lacks conserved residue(s) required for the propagation of feature annotation.</text>
</comment>
<organism evidence="7 9">
    <name type="scientific">Adineta steineri</name>
    <dbReference type="NCBI Taxonomy" id="433720"/>
    <lineage>
        <taxon>Eukaryota</taxon>
        <taxon>Metazoa</taxon>
        <taxon>Spiralia</taxon>
        <taxon>Gnathifera</taxon>
        <taxon>Rotifera</taxon>
        <taxon>Eurotatoria</taxon>
        <taxon>Bdelloidea</taxon>
        <taxon>Adinetida</taxon>
        <taxon>Adinetidae</taxon>
        <taxon>Adineta</taxon>
    </lineage>
</organism>
<dbReference type="Proteomes" id="UP000663891">
    <property type="component" value="Unassembled WGS sequence"/>
</dbReference>